<comment type="caution">
    <text evidence="1">The sequence shown here is derived from an EMBL/GenBank/DDBJ whole genome shotgun (WGS) entry which is preliminary data.</text>
</comment>
<proteinExistence type="predicted"/>
<dbReference type="Proteomes" id="UP000032515">
    <property type="component" value="Unassembled WGS sequence"/>
</dbReference>
<gene>
    <name evidence="1" type="ORF">OO17_00335</name>
</gene>
<dbReference type="AlphaFoldDB" id="A0A0D7F5X2"/>
<dbReference type="OrthoDB" id="7251025at2"/>
<evidence type="ECO:0000313" key="2">
    <source>
        <dbReference type="Proteomes" id="UP000032515"/>
    </source>
</evidence>
<organism evidence="1 2">
    <name type="scientific">Rhodopseudomonas palustris</name>
    <dbReference type="NCBI Taxonomy" id="1076"/>
    <lineage>
        <taxon>Bacteria</taxon>
        <taxon>Pseudomonadati</taxon>
        <taxon>Pseudomonadota</taxon>
        <taxon>Alphaproteobacteria</taxon>
        <taxon>Hyphomicrobiales</taxon>
        <taxon>Nitrobacteraceae</taxon>
        <taxon>Rhodopseudomonas</taxon>
    </lineage>
</organism>
<dbReference type="RefSeq" id="WP_044403986.1">
    <property type="nucleotide sequence ID" value="NZ_JXXE01000009.1"/>
</dbReference>
<sequence length="358" mass="39060">MPTTSEPAADPQWRGWRSVAELYHAYFTGLILTLVTRRGTADAAEFVFRVFRRQQQERFLPGLVKLGLDGLPPAVAAAQYHYLSNWIGGVHVEYIYETDRKAWIRYPPPRWIWRGTAICGVPGEVSRAMLRGWHAYNGVSLGHPNMGFVCTKQSVEGQDGLEGYYCEYDHPLEPEQRLVFARHLEAPLFDPAKAPALPVDSWPKARLEKAYRNYAMEYVRSAAPVAVQLFGPVDAGYLLHLTGKLIGMQYYDEIAPGLGADIGAARVAASGRDAAGFARLLQALLVAQGDEASLLTSGGGVDVLQQSWTLMADVGDAHPACAQALRGLVEGLAAGCGRHITVDLASAAGAPPFIWSIR</sequence>
<accession>A0A0D7F5X2</accession>
<reference evidence="1 2" key="1">
    <citation type="submission" date="2014-11" db="EMBL/GenBank/DDBJ databases">
        <title>Genomics and ecophysiology of heterotrophic nitrogen fixing bacteria isolated from estuarine surface water.</title>
        <authorList>
            <person name="Bentzon-Tilia M."/>
            <person name="Severin I."/>
            <person name="Hansen L.H."/>
            <person name="Riemann L."/>
        </authorList>
    </citation>
    <scope>NUCLEOTIDE SEQUENCE [LARGE SCALE GENOMIC DNA]</scope>
    <source>
        <strain evidence="1 2">BAL398</strain>
    </source>
</reference>
<protein>
    <submittedName>
        <fullName evidence="1">Uncharacterized protein</fullName>
    </submittedName>
</protein>
<dbReference type="PATRIC" id="fig|1076.23.peg.6581"/>
<evidence type="ECO:0000313" key="1">
    <source>
        <dbReference type="EMBL" id="KIZ48165.1"/>
    </source>
</evidence>
<dbReference type="EMBL" id="JXXE01000009">
    <property type="protein sequence ID" value="KIZ48165.1"/>
    <property type="molecule type" value="Genomic_DNA"/>
</dbReference>
<name>A0A0D7F5X2_RHOPL</name>